<dbReference type="Proteomes" id="UP000315525">
    <property type="component" value="Unassembled WGS sequence"/>
</dbReference>
<dbReference type="NCBIfam" id="NF009855">
    <property type="entry name" value="PRK13321.1"/>
    <property type="match status" value="1"/>
</dbReference>
<evidence type="ECO:0000256" key="2">
    <source>
        <dbReference type="ARBA" id="ARBA00001958"/>
    </source>
</evidence>
<dbReference type="Gene3D" id="3.30.420.40">
    <property type="match status" value="2"/>
</dbReference>
<comment type="function">
    <text evidence="16">Catalyzes the phosphorylation of pantothenate (Pan), the first step in CoA biosynthesis.</text>
</comment>
<keyword evidence="11 16" id="KW-0067">ATP-binding</keyword>
<dbReference type="PANTHER" id="PTHR34265:SF1">
    <property type="entry name" value="TYPE III PANTOTHENATE KINASE"/>
    <property type="match status" value="1"/>
</dbReference>
<evidence type="ECO:0000256" key="14">
    <source>
        <dbReference type="ARBA" id="ARBA00038036"/>
    </source>
</evidence>
<evidence type="ECO:0000256" key="13">
    <source>
        <dbReference type="ARBA" id="ARBA00022993"/>
    </source>
</evidence>
<dbReference type="EC" id="2.7.1.33" evidence="6 16"/>
<dbReference type="GO" id="GO:0005737">
    <property type="term" value="C:cytoplasm"/>
    <property type="evidence" value="ECO:0007669"/>
    <property type="project" value="UniProtKB-SubCell"/>
</dbReference>
<comment type="cofactor">
    <cofactor evidence="16">
        <name>NH4(+)</name>
        <dbReference type="ChEBI" id="CHEBI:28938"/>
    </cofactor>
    <cofactor evidence="16">
        <name>K(+)</name>
        <dbReference type="ChEBI" id="CHEBI:29103"/>
    </cofactor>
    <text evidence="16">A monovalent cation. Ammonium or potassium.</text>
</comment>
<accession>A0A523UWG1</accession>
<comment type="catalytic activity">
    <reaction evidence="1 16">
        <text>(R)-pantothenate + ATP = (R)-4'-phosphopantothenate + ADP + H(+)</text>
        <dbReference type="Rhea" id="RHEA:16373"/>
        <dbReference type="ChEBI" id="CHEBI:10986"/>
        <dbReference type="ChEBI" id="CHEBI:15378"/>
        <dbReference type="ChEBI" id="CHEBI:29032"/>
        <dbReference type="ChEBI" id="CHEBI:30616"/>
        <dbReference type="ChEBI" id="CHEBI:456216"/>
        <dbReference type="EC" id="2.7.1.33"/>
    </reaction>
</comment>
<feature type="active site" description="Proton acceptor" evidence="16">
    <location>
        <position position="109"/>
    </location>
</feature>
<keyword evidence="10 16" id="KW-0418">Kinase</keyword>
<dbReference type="PANTHER" id="PTHR34265">
    <property type="entry name" value="TYPE III PANTOTHENATE KINASE"/>
    <property type="match status" value="1"/>
</dbReference>
<dbReference type="GO" id="GO:0004594">
    <property type="term" value="F:pantothenate kinase activity"/>
    <property type="evidence" value="ECO:0007669"/>
    <property type="project" value="UniProtKB-UniRule"/>
</dbReference>
<dbReference type="AlphaFoldDB" id="A0A523UWG1"/>
<comment type="caution">
    <text evidence="17">The sequence shown here is derived from an EMBL/GenBank/DDBJ whole genome shotgun (WGS) entry which is preliminary data.</text>
</comment>
<keyword evidence="7 16" id="KW-0963">Cytoplasm</keyword>
<comment type="cofactor">
    <cofactor evidence="2">
        <name>K(+)</name>
        <dbReference type="ChEBI" id="CHEBI:29103"/>
    </cofactor>
</comment>
<name>A0A523UWG1_UNCT6</name>
<organism evidence="17">
    <name type="scientific">candidate division TA06 bacterium</name>
    <dbReference type="NCBI Taxonomy" id="2250710"/>
    <lineage>
        <taxon>Bacteria</taxon>
        <taxon>Bacteria division TA06</taxon>
    </lineage>
</organism>
<keyword evidence="8 16" id="KW-0808">Transferase</keyword>
<evidence type="ECO:0000256" key="4">
    <source>
        <dbReference type="ARBA" id="ARBA00005225"/>
    </source>
</evidence>
<comment type="subunit">
    <text evidence="5 16">Homodimer.</text>
</comment>
<evidence type="ECO:0000256" key="9">
    <source>
        <dbReference type="ARBA" id="ARBA00022741"/>
    </source>
</evidence>
<keyword evidence="9 16" id="KW-0547">Nucleotide-binding</keyword>
<dbReference type="InterPro" id="IPR004619">
    <property type="entry name" value="Type_III_PanK"/>
</dbReference>
<sequence>MLLAIEVGNTNTLVGLFDSSKVVRTWRLSTQRPMTGDESMLLISQLLSSAEVPARSVNGVILSCVVPELTDTFVRGAREITHAEPVVVGSHLKMDVELCYSVPEEMGADRIADVVGAWDRYHGPLIVIDFGTATTFDVVSRDGRCVGGAICPGILSGALDLARRGAKLPQVEIKVPQRALGRNTLESMQSGIIYGAVGQVKELISRLTEELGEKPKVVATGGFVDVIAPELGDVEIDRNLTLKGLRILYEKNKKD</sequence>
<dbReference type="NCBIfam" id="TIGR00671">
    <property type="entry name" value="baf"/>
    <property type="match status" value="1"/>
</dbReference>
<dbReference type="InterPro" id="IPR043129">
    <property type="entry name" value="ATPase_NBD"/>
</dbReference>
<dbReference type="SUPFAM" id="SSF53067">
    <property type="entry name" value="Actin-like ATPase domain"/>
    <property type="match status" value="2"/>
</dbReference>
<feature type="binding site" evidence="16">
    <location>
        <position position="132"/>
    </location>
    <ligand>
        <name>ATP</name>
        <dbReference type="ChEBI" id="CHEBI:30616"/>
    </ligand>
</feature>
<reference evidence="17" key="1">
    <citation type="submission" date="2019-03" db="EMBL/GenBank/DDBJ databases">
        <title>Metabolic potential of uncultured bacteria and archaea associated with petroleum seepage in deep-sea sediments.</title>
        <authorList>
            <person name="Dong X."/>
            <person name="Hubert C."/>
        </authorList>
    </citation>
    <scope>NUCLEOTIDE SEQUENCE [LARGE SCALE GENOMIC DNA]</scope>
    <source>
        <strain evidence="17">E44_bin18</strain>
    </source>
</reference>
<keyword evidence="12 16" id="KW-0630">Potassium</keyword>
<dbReference type="Pfam" id="PF03309">
    <property type="entry name" value="Pan_kinase"/>
    <property type="match status" value="1"/>
</dbReference>
<dbReference type="EMBL" id="SOJN01000046">
    <property type="protein sequence ID" value="TET46651.1"/>
    <property type="molecule type" value="Genomic_DNA"/>
</dbReference>
<feature type="binding site" evidence="16">
    <location>
        <position position="184"/>
    </location>
    <ligand>
        <name>substrate</name>
    </ligand>
</feature>
<dbReference type="CDD" id="cd24015">
    <property type="entry name" value="ASKHA_NBD_PanK-III"/>
    <property type="match status" value="1"/>
</dbReference>
<dbReference type="UniPathway" id="UPA00241">
    <property type="reaction ID" value="UER00352"/>
</dbReference>
<evidence type="ECO:0000256" key="11">
    <source>
        <dbReference type="ARBA" id="ARBA00022840"/>
    </source>
</evidence>
<dbReference type="GO" id="GO:0046872">
    <property type="term" value="F:metal ion binding"/>
    <property type="evidence" value="ECO:0007669"/>
    <property type="project" value="UniProtKB-KW"/>
</dbReference>
<feature type="binding site" evidence="16">
    <location>
        <position position="100"/>
    </location>
    <ligand>
        <name>substrate</name>
    </ligand>
</feature>
<proteinExistence type="inferred from homology"/>
<evidence type="ECO:0000256" key="5">
    <source>
        <dbReference type="ARBA" id="ARBA00011738"/>
    </source>
</evidence>
<evidence type="ECO:0000256" key="10">
    <source>
        <dbReference type="ARBA" id="ARBA00022777"/>
    </source>
</evidence>
<evidence type="ECO:0000313" key="17">
    <source>
        <dbReference type="EMBL" id="TET46651.1"/>
    </source>
</evidence>
<evidence type="ECO:0000256" key="12">
    <source>
        <dbReference type="ARBA" id="ARBA00022958"/>
    </source>
</evidence>
<comment type="pathway">
    <text evidence="4 16">Cofactor biosynthesis; coenzyme A biosynthesis; CoA from (R)-pantothenate: step 1/5.</text>
</comment>
<evidence type="ECO:0000256" key="16">
    <source>
        <dbReference type="HAMAP-Rule" id="MF_01274"/>
    </source>
</evidence>
<evidence type="ECO:0000256" key="7">
    <source>
        <dbReference type="ARBA" id="ARBA00022490"/>
    </source>
</evidence>
<feature type="binding site" evidence="16">
    <location>
        <position position="129"/>
    </location>
    <ligand>
        <name>K(+)</name>
        <dbReference type="ChEBI" id="CHEBI:29103"/>
    </ligand>
</feature>
<evidence type="ECO:0000256" key="3">
    <source>
        <dbReference type="ARBA" id="ARBA00004496"/>
    </source>
</evidence>
<protein>
    <recommendedName>
        <fullName evidence="15 16">Type III pantothenate kinase</fullName>
        <ecNumber evidence="6 16">2.7.1.33</ecNumber>
    </recommendedName>
    <alternativeName>
        <fullName evidence="16">PanK-III</fullName>
    </alternativeName>
    <alternativeName>
        <fullName evidence="16">Pantothenic acid kinase</fullName>
    </alternativeName>
</protein>
<dbReference type="GO" id="GO:0015937">
    <property type="term" value="P:coenzyme A biosynthetic process"/>
    <property type="evidence" value="ECO:0007669"/>
    <property type="project" value="UniProtKB-UniRule"/>
</dbReference>
<gene>
    <name evidence="16" type="primary">coaX</name>
    <name evidence="17" type="ORF">E3J62_03340</name>
</gene>
<feature type="binding site" evidence="16">
    <location>
        <begin position="107"/>
        <end position="110"/>
    </location>
    <ligand>
        <name>substrate</name>
    </ligand>
</feature>
<evidence type="ECO:0000256" key="1">
    <source>
        <dbReference type="ARBA" id="ARBA00001206"/>
    </source>
</evidence>
<evidence type="ECO:0000256" key="15">
    <source>
        <dbReference type="ARBA" id="ARBA00040883"/>
    </source>
</evidence>
<dbReference type="HAMAP" id="MF_01274">
    <property type="entry name" value="Pantothen_kinase_3"/>
    <property type="match status" value="1"/>
</dbReference>
<keyword evidence="13 16" id="KW-0173">Coenzyme A biosynthesis</keyword>
<evidence type="ECO:0000256" key="6">
    <source>
        <dbReference type="ARBA" id="ARBA00012102"/>
    </source>
</evidence>
<evidence type="ECO:0000256" key="8">
    <source>
        <dbReference type="ARBA" id="ARBA00022679"/>
    </source>
</evidence>
<feature type="binding site" evidence="16">
    <location>
        <begin position="6"/>
        <end position="13"/>
    </location>
    <ligand>
        <name>ATP</name>
        <dbReference type="ChEBI" id="CHEBI:30616"/>
    </ligand>
</feature>
<comment type="subcellular location">
    <subcellularLocation>
        <location evidence="3 16">Cytoplasm</location>
    </subcellularLocation>
</comment>
<keyword evidence="16" id="KW-0479">Metal-binding</keyword>
<comment type="similarity">
    <text evidence="14 16">Belongs to the type III pantothenate kinase family.</text>
</comment>
<dbReference type="GO" id="GO:0005524">
    <property type="term" value="F:ATP binding"/>
    <property type="evidence" value="ECO:0007669"/>
    <property type="project" value="UniProtKB-UniRule"/>
</dbReference>